<dbReference type="SUPFAM" id="SSF54928">
    <property type="entry name" value="RNA-binding domain, RBD"/>
    <property type="match status" value="1"/>
</dbReference>
<dbReference type="AlphaFoldDB" id="A0A9D3WFY1"/>
<evidence type="ECO:0000259" key="3">
    <source>
        <dbReference type="Pfam" id="PF04841"/>
    </source>
</evidence>
<dbReference type="Pfam" id="PF04841">
    <property type="entry name" value="Vps16_N"/>
    <property type="match status" value="1"/>
</dbReference>
<evidence type="ECO:0000313" key="5">
    <source>
        <dbReference type="Proteomes" id="UP000828251"/>
    </source>
</evidence>
<dbReference type="Proteomes" id="UP000828251">
    <property type="component" value="Unassembled WGS sequence"/>
</dbReference>
<name>A0A9D3WFY1_9ROSI</name>
<protein>
    <recommendedName>
        <fullName evidence="6">RRM domain-containing protein</fullName>
    </recommendedName>
</protein>
<dbReference type="OrthoDB" id="1739726at2759"/>
<accession>A0A9D3WFY1</accession>
<keyword evidence="5" id="KW-1185">Reference proteome</keyword>
<evidence type="ECO:0000259" key="2">
    <source>
        <dbReference type="Pfam" id="PF00076"/>
    </source>
</evidence>
<dbReference type="Gene3D" id="3.30.70.330">
    <property type="match status" value="1"/>
</dbReference>
<dbReference type="PANTHER" id="PTHR11176">
    <property type="entry name" value="BOULE-RELATED"/>
    <property type="match status" value="1"/>
</dbReference>
<dbReference type="InterPro" id="IPR006926">
    <property type="entry name" value="Vps16_N"/>
</dbReference>
<organism evidence="4 5">
    <name type="scientific">Gossypium stocksii</name>
    <dbReference type="NCBI Taxonomy" id="47602"/>
    <lineage>
        <taxon>Eukaryota</taxon>
        <taxon>Viridiplantae</taxon>
        <taxon>Streptophyta</taxon>
        <taxon>Embryophyta</taxon>
        <taxon>Tracheophyta</taxon>
        <taxon>Spermatophyta</taxon>
        <taxon>Magnoliopsida</taxon>
        <taxon>eudicotyledons</taxon>
        <taxon>Gunneridae</taxon>
        <taxon>Pentapetalae</taxon>
        <taxon>rosids</taxon>
        <taxon>malvids</taxon>
        <taxon>Malvales</taxon>
        <taxon>Malvaceae</taxon>
        <taxon>Malvoideae</taxon>
        <taxon>Gossypium</taxon>
    </lineage>
</organism>
<dbReference type="GO" id="GO:0006886">
    <property type="term" value="P:intracellular protein transport"/>
    <property type="evidence" value="ECO:0007669"/>
    <property type="project" value="InterPro"/>
</dbReference>
<reference evidence="4 5" key="1">
    <citation type="journal article" date="2021" name="Plant Biotechnol. J.">
        <title>Multi-omics assisted identification of the key and species-specific regulatory components of drought-tolerant mechanisms in Gossypium stocksii.</title>
        <authorList>
            <person name="Yu D."/>
            <person name="Ke L."/>
            <person name="Zhang D."/>
            <person name="Wu Y."/>
            <person name="Sun Y."/>
            <person name="Mei J."/>
            <person name="Sun J."/>
            <person name="Sun Y."/>
        </authorList>
    </citation>
    <scope>NUCLEOTIDE SEQUENCE [LARGE SCALE GENOMIC DNA]</scope>
    <source>
        <strain evidence="5">cv. E1</strain>
        <tissue evidence="4">Leaf</tissue>
    </source>
</reference>
<dbReference type="EMBL" id="JAIQCV010000002">
    <property type="protein sequence ID" value="KAH1122605.1"/>
    <property type="molecule type" value="Genomic_DNA"/>
</dbReference>
<dbReference type="InterPro" id="IPR012677">
    <property type="entry name" value="Nucleotide-bd_a/b_plait_sf"/>
</dbReference>
<feature type="domain" description="Vps16 N-terminal" evidence="3">
    <location>
        <begin position="167"/>
        <end position="213"/>
    </location>
</feature>
<gene>
    <name evidence="4" type="ORF">J1N35_005765</name>
</gene>
<proteinExistence type="predicted"/>
<dbReference type="InterPro" id="IPR000504">
    <property type="entry name" value="RRM_dom"/>
</dbReference>
<dbReference type="GO" id="GO:0005737">
    <property type="term" value="C:cytoplasm"/>
    <property type="evidence" value="ECO:0007669"/>
    <property type="project" value="InterPro"/>
</dbReference>
<evidence type="ECO:0000313" key="4">
    <source>
        <dbReference type="EMBL" id="KAH1122605.1"/>
    </source>
</evidence>
<dbReference type="InterPro" id="IPR035979">
    <property type="entry name" value="RBD_domain_sf"/>
</dbReference>
<sequence length="287" mass="32811">MFLVFSNETPQEAMREHFEKYGEILEAVIIYDKITDRSKGYGFDVEAAKKASKDVAPIINGHRANCNIASLGARRPRSTSSAPTNVSYLSGSWTAISVSAKSEQRQARCHPSGGFWHFPDQHRRFHLPVTRQYPRHPPKDTLELREKLAAMLNTGILCSVISIPRLADENLRLIHSSLPEAVEACIDAAGHEFDVSRQRTLLRAASFGQAFCRWGNTPLDEARMCGHKNLIKLLEDAKSTRLSELPHCSKEFTESWQNREYIYYRRYFTTWGFLELKLQFQTILAFM</sequence>
<keyword evidence="1" id="KW-0694">RNA-binding</keyword>
<feature type="domain" description="RRM" evidence="2">
    <location>
        <begin position="6"/>
        <end position="43"/>
    </location>
</feature>
<dbReference type="Pfam" id="PF00076">
    <property type="entry name" value="RRM_1"/>
    <property type="match status" value="1"/>
</dbReference>
<evidence type="ECO:0000256" key="1">
    <source>
        <dbReference type="ARBA" id="ARBA00022884"/>
    </source>
</evidence>
<dbReference type="PANTHER" id="PTHR11176:SF56">
    <property type="entry name" value="RRM DOMAIN-CONTAINING PROTEIN"/>
    <property type="match status" value="1"/>
</dbReference>
<evidence type="ECO:0008006" key="6">
    <source>
        <dbReference type="Google" id="ProtNLM"/>
    </source>
</evidence>
<comment type="caution">
    <text evidence="4">The sequence shown here is derived from an EMBL/GenBank/DDBJ whole genome shotgun (WGS) entry which is preliminary data.</text>
</comment>
<dbReference type="GO" id="GO:0003723">
    <property type="term" value="F:RNA binding"/>
    <property type="evidence" value="ECO:0007669"/>
    <property type="project" value="UniProtKB-KW"/>
</dbReference>